<dbReference type="SUPFAM" id="SSF102588">
    <property type="entry name" value="LmbE-like"/>
    <property type="match status" value="1"/>
</dbReference>
<sequence length="436" mass="48893">MHKMLNFLLAGLVCLGSMTPAFAQSPAQPLDCTLTAENGTSVWQLTDQNRSTKLDWSGGTLTVESTEPITGLYLIWDRPPESWTGTAGSQTLWGGEYGFLHEYLPLESPVTRAELTLPEGSRCCDVYAFGAGELPDWVQQWQPPLADADLLVLPTHADDEHLFFGGTMPYYAGELGKKVQVVYFTNHWAEPYRPHELLDGLWTVGIRNYPVMSSFVDQYADSLDYARTLYDEEEAVAWQVQQLRRFKPEVVVGHDVNGEYGHGVHMYNADTLMQALELSADPSYDPESAQKWGVWDVPKTYLHLWPENPIVMDWSQPLSAFGGKTAVEMARLGFAEHVSQQTFFKVEDYGPYDCRKFGLYRSLVGLDAQGGDFFENLAAGDYSDYLPPEPEPEPEPVSEPEPERTRTLPGWTLLAGMVGAVALAEGMILYGRRRKR</sequence>
<keyword evidence="2" id="KW-0812">Transmembrane</keyword>
<dbReference type="Pfam" id="PF02585">
    <property type="entry name" value="PIG-L"/>
    <property type="match status" value="1"/>
</dbReference>
<feature type="region of interest" description="Disordered" evidence="1">
    <location>
        <begin position="384"/>
        <end position="406"/>
    </location>
</feature>
<feature type="transmembrane region" description="Helical" evidence="2">
    <location>
        <begin position="408"/>
        <end position="430"/>
    </location>
</feature>
<feature type="compositionally biased region" description="Acidic residues" evidence="1">
    <location>
        <begin position="390"/>
        <end position="400"/>
    </location>
</feature>
<keyword evidence="2" id="KW-1133">Transmembrane helix</keyword>
<evidence type="ECO:0000256" key="2">
    <source>
        <dbReference type="SAM" id="Phobius"/>
    </source>
</evidence>
<reference evidence="4 5" key="1">
    <citation type="journal article" date="2021" name="Sci. Rep.">
        <title>The distribution of antibiotic resistance genes in chicken gut microbiota commensals.</title>
        <authorList>
            <person name="Juricova H."/>
            <person name="Matiasovicova J."/>
            <person name="Kubasova T."/>
            <person name="Cejkova D."/>
            <person name="Rychlik I."/>
        </authorList>
    </citation>
    <scope>NUCLEOTIDE SEQUENCE [LARGE SCALE GENOMIC DNA]</scope>
    <source>
        <strain evidence="4 5">An564</strain>
    </source>
</reference>
<dbReference type="InterPro" id="IPR024078">
    <property type="entry name" value="LmbE-like_dom_sf"/>
</dbReference>
<evidence type="ECO:0000256" key="3">
    <source>
        <dbReference type="SAM" id="SignalP"/>
    </source>
</evidence>
<dbReference type="InterPro" id="IPR003737">
    <property type="entry name" value="GlcNAc_PI_deacetylase-related"/>
</dbReference>
<proteinExistence type="predicted"/>
<evidence type="ECO:0000313" key="4">
    <source>
        <dbReference type="EMBL" id="MBM6923791.1"/>
    </source>
</evidence>
<dbReference type="Proteomes" id="UP000724149">
    <property type="component" value="Unassembled WGS sequence"/>
</dbReference>
<evidence type="ECO:0000313" key="5">
    <source>
        <dbReference type="Proteomes" id="UP000724149"/>
    </source>
</evidence>
<dbReference type="Gene3D" id="3.40.50.10320">
    <property type="entry name" value="LmbE-like"/>
    <property type="match status" value="1"/>
</dbReference>
<keyword evidence="2" id="KW-0472">Membrane</keyword>
<feature type="chain" id="PRO_5047132243" evidence="3">
    <location>
        <begin position="24"/>
        <end position="436"/>
    </location>
</feature>
<organism evidence="4 5">
    <name type="scientific">Hydrogenoanaerobacterium saccharovorans</name>
    <dbReference type="NCBI Taxonomy" id="474960"/>
    <lineage>
        <taxon>Bacteria</taxon>
        <taxon>Bacillati</taxon>
        <taxon>Bacillota</taxon>
        <taxon>Clostridia</taxon>
        <taxon>Eubacteriales</taxon>
        <taxon>Oscillospiraceae</taxon>
        <taxon>Hydrogenoanaerobacterium</taxon>
    </lineage>
</organism>
<name>A0ABS2GP93_9FIRM</name>
<gene>
    <name evidence="4" type="ORF">H9X81_08840</name>
</gene>
<keyword evidence="3" id="KW-0732">Signal</keyword>
<accession>A0ABS2GP93</accession>
<dbReference type="RefSeq" id="WP_204721366.1">
    <property type="nucleotide sequence ID" value="NZ_JACSNR010000008.1"/>
</dbReference>
<dbReference type="EMBL" id="JACSNR010000008">
    <property type="protein sequence ID" value="MBM6923791.1"/>
    <property type="molecule type" value="Genomic_DNA"/>
</dbReference>
<feature type="signal peptide" evidence="3">
    <location>
        <begin position="1"/>
        <end position="23"/>
    </location>
</feature>
<evidence type="ECO:0000256" key="1">
    <source>
        <dbReference type="SAM" id="MobiDB-lite"/>
    </source>
</evidence>
<comment type="caution">
    <text evidence="4">The sequence shown here is derived from an EMBL/GenBank/DDBJ whole genome shotgun (WGS) entry which is preliminary data.</text>
</comment>
<protein>
    <submittedName>
        <fullName evidence="4">PIG-L family deacetylase</fullName>
    </submittedName>
</protein>
<keyword evidence="5" id="KW-1185">Reference proteome</keyword>